<evidence type="ECO:0000313" key="1">
    <source>
        <dbReference type="EMBL" id="EET05123.1"/>
    </source>
</evidence>
<dbReference type="HOGENOM" id="CLU_2314927_0_0_4"/>
<dbReference type="EMBL" id="CM000833">
    <property type="protein sequence ID" value="EET05123.1"/>
    <property type="molecule type" value="Genomic_DNA"/>
</dbReference>
<dbReference type="Proteomes" id="UP000001812">
    <property type="component" value="Chromosome II"/>
</dbReference>
<accession>A0A0E1VW36</accession>
<dbReference type="AlphaFoldDB" id="A0A0E1VW36"/>
<reference evidence="1" key="1">
    <citation type="submission" date="2009-05" db="EMBL/GenBank/DDBJ databases">
        <authorList>
            <person name="Harkins D.M."/>
            <person name="DeShazer D."/>
            <person name="Woods D.E."/>
            <person name="Brinkac L.M."/>
            <person name="Brown K.A."/>
            <person name="Hung G.C."/>
            <person name="Tuanyok A."/>
            <person name="Zhang B."/>
            <person name="Nierman W.C."/>
        </authorList>
    </citation>
    <scope>NUCLEOTIDE SEQUENCE [LARGE SCALE GENOMIC DNA]</scope>
    <source>
        <strain evidence="1">1710a</strain>
    </source>
</reference>
<gene>
    <name evidence="1" type="ORF">BURPS1710A_A2008</name>
</gene>
<name>A0A0E1VW36_BURPE</name>
<organism evidence="1">
    <name type="scientific">Burkholderia pseudomallei 1710a</name>
    <dbReference type="NCBI Taxonomy" id="320371"/>
    <lineage>
        <taxon>Bacteria</taxon>
        <taxon>Pseudomonadati</taxon>
        <taxon>Pseudomonadota</taxon>
        <taxon>Betaproteobacteria</taxon>
        <taxon>Burkholderiales</taxon>
        <taxon>Burkholderiaceae</taxon>
        <taxon>Burkholderia</taxon>
        <taxon>pseudomallei group</taxon>
    </lineage>
</organism>
<dbReference type="RefSeq" id="WP_004524926.1">
    <property type="nucleotide sequence ID" value="NZ_CM000833.1"/>
</dbReference>
<proteinExistence type="predicted"/>
<protein>
    <submittedName>
        <fullName evidence="1">Uncharacterized protein</fullName>
    </submittedName>
</protein>
<dbReference type="GeneID" id="93064784"/>
<sequence>MRTIIEAILVQTIRYPYPLCGYAVDTHRVRVAQAAKRQGRKAPGAASIRQSPCRFRHRMKCVAAAIGRAGTRINRKGSGAVERKPYERLPTFRPRCTSTAAGSHHRFASGMIDSYAT</sequence>